<feature type="transmembrane region" description="Helical" evidence="1">
    <location>
        <begin position="254"/>
        <end position="281"/>
    </location>
</feature>
<sequence>MTDFTQSLSDPAACRAGAVVIGRNEGPRLAACLASLGSEAAAPIVYVDSGSTDDSLDIARRAGADVVVLDPSVPFTAARARNAGFARLMAGPDAPALVMFIDGDCELVPGWLAQAVGFLDSHPQVVAVAGRRRERFPDASIYNRQCEDEWNTPPGPGTPFGGDVLMRSAALSAAGGYRDSLIAGEEPELALRLRRAGGEIWRIDSDMTRHDATMHRLGQFWSRAVRGGHAFAEGAALHGRGPERHYIRETLRALVWGFALPLTILLLALVDRGFLVLLLLYPLQFLRLSRRMGPQAAGLSMLGKFAEANGALRYWLNRLRARQSRIIEYK</sequence>
<dbReference type="InterPro" id="IPR029044">
    <property type="entry name" value="Nucleotide-diphossugar_trans"/>
</dbReference>
<evidence type="ECO:0000313" key="3">
    <source>
        <dbReference type="EMBL" id="SEI05314.1"/>
    </source>
</evidence>
<dbReference type="PANTHER" id="PTHR43646:SF6">
    <property type="entry name" value="PRE-MYCOFACTOCIN GLYCOSYLTRANSFERASE"/>
    <property type="match status" value="1"/>
</dbReference>
<accession>A0A1H6N4N0</accession>
<dbReference type="AlphaFoldDB" id="A0A1H6N4N0"/>
<proteinExistence type="predicted"/>
<evidence type="ECO:0000259" key="2">
    <source>
        <dbReference type="Pfam" id="PF00535"/>
    </source>
</evidence>
<evidence type="ECO:0000256" key="1">
    <source>
        <dbReference type="SAM" id="Phobius"/>
    </source>
</evidence>
<feature type="domain" description="Glycosyltransferase 2-like" evidence="2">
    <location>
        <begin position="19"/>
        <end position="152"/>
    </location>
</feature>
<gene>
    <name evidence="3" type="ORF">SAMN04488075_2506</name>
</gene>
<dbReference type="Proteomes" id="UP000199125">
    <property type="component" value="Unassembled WGS sequence"/>
</dbReference>
<dbReference type="Gene3D" id="3.90.550.10">
    <property type="entry name" value="Spore Coat Polysaccharide Biosynthesis Protein SpsA, Chain A"/>
    <property type="match status" value="1"/>
</dbReference>
<keyword evidence="1" id="KW-1133">Transmembrane helix</keyword>
<organism evidence="3 4">
    <name type="scientific">Paracoccus alkenifer</name>
    <dbReference type="NCBI Taxonomy" id="65735"/>
    <lineage>
        <taxon>Bacteria</taxon>
        <taxon>Pseudomonadati</taxon>
        <taxon>Pseudomonadota</taxon>
        <taxon>Alphaproteobacteria</taxon>
        <taxon>Rhodobacterales</taxon>
        <taxon>Paracoccaceae</taxon>
        <taxon>Paracoccus</taxon>
    </lineage>
</organism>
<dbReference type="CDD" id="cd00761">
    <property type="entry name" value="Glyco_tranf_GTA_type"/>
    <property type="match status" value="1"/>
</dbReference>
<dbReference type="InterPro" id="IPR001173">
    <property type="entry name" value="Glyco_trans_2-like"/>
</dbReference>
<dbReference type="Pfam" id="PF00535">
    <property type="entry name" value="Glycos_transf_2"/>
    <property type="match status" value="1"/>
</dbReference>
<dbReference type="STRING" id="65735.SAMN04488075_2506"/>
<keyword evidence="1" id="KW-0472">Membrane</keyword>
<evidence type="ECO:0000313" key="4">
    <source>
        <dbReference type="Proteomes" id="UP000199125"/>
    </source>
</evidence>
<keyword evidence="4" id="KW-1185">Reference proteome</keyword>
<keyword evidence="1" id="KW-0812">Transmembrane</keyword>
<dbReference type="EMBL" id="FNXG01000004">
    <property type="protein sequence ID" value="SEI05314.1"/>
    <property type="molecule type" value="Genomic_DNA"/>
</dbReference>
<dbReference type="PANTHER" id="PTHR43646">
    <property type="entry name" value="GLYCOSYLTRANSFERASE"/>
    <property type="match status" value="1"/>
</dbReference>
<protein>
    <submittedName>
        <fullName evidence="3">Glycosyltransferase, GT2 family</fullName>
    </submittedName>
</protein>
<dbReference type="GO" id="GO:0016740">
    <property type="term" value="F:transferase activity"/>
    <property type="evidence" value="ECO:0007669"/>
    <property type="project" value="UniProtKB-KW"/>
</dbReference>
<reference evidence="4" key="1">
    <citation type="submission" date="2016-10" db="EMBL/GenBank/DDBJ databases">
        <authorList>
            <person name="Varghese N."/>
            <person name="Submissions S."/>
        </authorList>
    </citation>
    <scope>NUCLEOTIDE SEQUENCE [LARGE SCALE GENOMIC DNA]</scope>
    <source>
        <strain evidence="4">DSM 11593</strain>
    </source>
</reference>
<name>A0A1H6N4N0_9RHOB</name>
<keyword evidence="3" id="KW-0808">Transferase</keyword>
<dbReference type="SUPFAM" id="SSF53448">
    <property type="entry name" value="Nucleotide-diphospho-sugar transferases"/>
    <property type="match status" value="1"/>
</dbReference>
<dbReference type="OrthoDB" id="8416156at2"/>